<organism evidence="3 4">
    <name type="scientific">Paractinoplanes abujensis</name>
    <dbReference type="NCBI Taxonomy" id="882441"/>
    <lineage>
        <taxon>Bacteria</taxon>
        <taxon>Bacillati</taxon>
        <taxon>Actinomycetota</taxon>
        <taxon>Actinomycetes</taxon>
        <taxon>Micromonosporales</taxon>
        <taxon>Micromonosporaceae</taxon>
        <taxon>Paractinoplanes</taxon>
    </lineage>
</organism>
<comment type="caution">
    <text evidence="3">The sequence shown here is derived from an EMBL/GenBank/DDBJ whole genome shotgun (WGS) entry which is preliminary data.</text>
</comment>
<dbReference type="Pfam" id="PF17765">
    <property type="entry name" value="MLTR_LBD"/>
    <property type="match status" value="1"/>
</dbReference>
<protein>
    <submittedName>
        <fullName evidence="3">Transcriptional regulator with XRE-family HTH domain</fullName>
    </submittedName>
</protein>
<feature type="domain" description="HTH cro/C1-type" evidence="2">
    <location>
        <begin position="32"/>
        <end position="80"/>
    </location>
</feature>
<gene>
    <name evidence="3" type="ORF">BKA14_004123</name>
</gene>
<dbReference type="Gene3D" id="3.30.450.180">
    <property type="match status" value="1"/>
</dbReference>
<evidence type="ECO:0000313" key="3">
    <source>
        <dbReference type="EMBL" id="MBB4693975.1"/>
    </source>
</evidence>
<dbReference type="SUPFAM" id="SSF47413">
    <property type="entry name" value="lambda repressor-like DNA-binding domains"/>
    <property type="match status" value="1"/>
</dbReference>
<proteinExistence type="predicted"/>
<feature type="region of interest" description="Disordered" evidence="1">
    <location>
        <begin position="240"/>
        <end position="263"/>
    </location>
</feature>
<dbReference type="PROSITE" id="PS50943">
    <property type="entry name" value="HTH_CROC1"/>
    <property type="match status" value="1"/>
</dbReference>
<dbReference type="AlphaFoldDB" id="A0A7W7CSL7"/>
<dbReference type="InterPro" id="IPR010982">
    <property type="entry name" value="Lambda_DNA-bd_dom_sf"/>
</dbReference>
<evidence type="ECO:0000259" key="2">
    <source>
        <dbReference type="PROSITE" id="PS50943"/>
    </source>
</evidence>
<dbReference type="SMART" id="SM00530">
    <property type="entry name" value="HTH_XRE"/>
    <property type="match status" value="1"/>
</dbReference>
<dbReference type="GO" id="GO:0003677">
    <property type="term" value="F:DNA binding"/>
    <property type="evidence" value="ECO:0007669"/>
    <property type="project" value="InterPro"/>
</dbReference>
<evidence type="ECO:0000313" key="4">
    <source>
        <dbReference type="Proteomes" id="UP000542742"/>
    </source>
</evidence>
<sequence length="263" mass="28337">MAGDLGEFLRARRALIGPAAAGLVAGGRRHVRGLRREELALLAGISVDYYVRLEQGRDRNPSPEVVAALARALQLDGDATAHLQRLAAVAVPAATGVPEIRPSVARLVDRSPWPVVLLDRTLTVLRANELAVLLDPDLRAGRNLVRDVFRKPAPAAVRAESVAALRSAAGVYPDDAELQQLVGELSVHSQEFRELWARAEVSYCRTGSKVLHHPDVGRLTLDYEVLEVGDASGQRLLIHSAEPGTPDGDKLALIRPDLPSPGR</sequence>
<accession>A0A7W7CSL7</accession>
<dbReference type="PANTHER" id="PTHR35010:SF2">
    <property type="entry name" value="BLL4672 PROTEIN"/>
    <property type="match status" value="1"/>
</dbReference>
<dbReference type="InterPro" id="IPR001387">
    <property type="entry name" value="Cro/C1-type_HTH"/>
</dbReference>
<evidence type="ECO:0000256" key="1">
    <source>
        <dbReference type="SAM" id="MobiDB-lite"/>
    </source>
</evidence>
<dbReference type="InterPro" id="IPR041413">
    <property type="entry name" value="MLTR_LBD"/>
</dbReference>
<dbReference type="PANTHER" id="PTHR35010">
    <property type="entry name" value="BLL4672 PROTEIN-RELATED"/>
    <property type="match status" value="1"/>
</dbReference>
<keyword evidence="4" id="KW-1185">Reference proteome</keyword>
<dbReference type="Proteomes" id="UP000542742">
    <property type="component" value="Unassembled WGS sequence"/>
</dbReference>
<dbReference type="Gene3D" id="1.10.260.40">
    <property type="entry name" value="lambda repressor-like DNA-binding domains"/>
    <property type="match status" value="1"/>
</dbReference>
<dbReference type="Pfam" id="PF13560">
    <property type="entry name" value="HTH_31"/>
    <property type="match status" value="1"/>
</dbReference>
<dbReference type="RefSeq" id="WP_184952535.1">
    <property type="nucleotide sequence ID" value="NZ_BOMC01000053.1"/>
</dbReference>
<dbReference type="CDD" id="cd00093">
    <property type="entry name" value="HTH_XRE"/>
    <property type="match status" value="1"/>
</dbReference>
<name>A0A7W7CSL7_9ACTN</name>
<reference evidence="3 4" key="1">
    <citation type="submission" date="2020-08" db="EMBL/GenBank/DDBJ databases">
        <title>Sequencing the genomes of 1000 actinobacteria strains.</title>
        <authorList>
            <person name="Klenk H.-P."/>
        </authorList>
    </citation>
    <scope>NUCLEOTIDE SEQUENCE [LARGE SCALE GENOMIC DNA]</scope>
    <source>
        <strain evidence="3 4">DSM 45518</strain>
    </source>
</reference>
<dbReference type="EMBL" id="JACHMF010000001">
    <property type="protein sequence ID" value="MBB4693975.1"/>
    <property type="molecule type" value="Genomic_DNA"/>
</dbReference>